<organism evidence="4 6">
    <name type="scientific">Didymodactylos carnosus</name>
    <dbReference type="NCBI Taxonomy" id="1234261"/>
    <lineage>
        <taxon>Eukaryota</taxon>
        <taxon>Metazoa</taxon>
        <taxon>Spiralia</taxon>
        <taxon>Gnathifera</taxon>
        <taxon>Rotifera</taxon>
        <taxon>Eurotatoria</taxon>
        <taxon>Bdelloidea</taxon>
        <taxon>Philodinida</taxon>
        <taxon>Philodinidae</taxon>
        <taxon>Didymodactylos</taxon>
    </lineage>
</organism>
<keyword evidence="2" id="KW-1133">Transmembrane helix</keyword>
<dbReference type="AlphaFoldDB" id="A0A8S2FDT1"/>
<gene>
    <name evidence="4" type="ORF">OVA965_LOCUS34301</name>
    <name evidence="5" type="ORF">TMI583_LOCUS35215</name>
</gene>
<reference evidence="4" key="1">
    <citation type="submission" date="2021-02" db="EMBL/GenBank/DDBJ databases">
        <authorList>
            <person name="Nowell W R."/>
        </authorList>
    </citation>
    <scope>NUCLEOTIDE SEQUENCE</scope>
</reference>
<evidence type="ECO:0000256" key="1">
    <source>
        <dbReference type="ARBA" id="ARBA00009670"/>
    </source>
</evidence>
<dbReference type="Proteomes" id="UP000682733">
    <property type="component" value="Unassembled WGS sequence"/>
</dbReference>
<proteinExistence type="inferred from homology"/>
<keyword evidence="2" id="KW-0812">Transmembrane</keyword>
<dbReference type="EMBL" id="CAJOBA010050445">
    <property type="protein sequence ID" value="CAF4234367.1"/>
    <property type="molecule type" value="Genomic_DNA"/>
</dbReference>
<evidence type="ECO:0000313" key="5">
    <source>
        <dbReference type="EMBL" id="CAF4234367.1"/>
    </source>
</evidence>
<keyword evidence="2" id="KW-0472">Membrane</keyword>
<dbReference type="PANTHER" id="PTHR43173:SF28">
    <property type="entry name" value="AARF DOMAIN CONTAINING KINASE 5"/>
    <property type="match status" value="1"/>
</dbReference>
<dbReference type="InterPro" id="IPR051130">
    <property type="entry name" value="Mito_struct-func_regulator"/>
</dbReference>
<feature type="domain" description="ABC1 atypical kinase-like" evidence="3">
    <location>
        <begin position="187"/>
        <end position="356"/>
    </location>
</feature>
<name>A0A8S2FDT1_9BILA</name>
<dbReference type="Pfam" id="PF03109">
    <property type="entry name" value="ABC1"/>
    <property type="match status" value="1"/>
</dbReference>
<comment type="caution">
    <text evidence="4">The sequence shown here is derived from an EMBL/GenBank/DDBJ whole genome shotgun (WGS) entry which is preliminary data.</text>
</comment>
<dbReference type="InterPro" id="IPR004147">
    <property type="entry name" value="ABC1_dom"/>
</dbReference>
<dbReference type="InterPro" id="IPR011009">
    <property type="entry name" value="Kinase-like_dom_sf"/>
</dbReference>
<evidence type="ECO:0000256" key="2">
    <source>
        <dbReference type="SAM" id="Phobius"/>
    </source>
</evidence>
<feature type="transmembrane region" description="Helical" evidence="2">
    <location>
        <begin position="72"/>
        <end position="90"/>
    </location>
</feature>
<dbReference type="PANTHER" id="PTHR43173">
    <property type="entry name" value="ABC1 FAMILY PROTEIN"/>
    <property type="match status" value="1"/>
</dbReference>
<dbReference type="SUPFAM" id="SSF56112">
    <property type="entry name" value="Protein kinase-like (PK-like)"/>
    <property type="match status" value="1"/>
</dbReference>
<evidence type="ECO:0000313" key="6">
    <source>
        <dbReference type="Proteomes" id="UP000677228"/>
    </source>
</evidence>
<accession>A0A8S2FDT1</accession>
<evidence type="ECO:0000259" key="3">
    <source>
        <dbReference type="Pfam" id="PF03109"/>
    </source>
</evidence>
<feature type="non-terminal residue" evidence="4">
    <location>
        <position position="1"/>
    </location>
</feature>
<dbReference type="EMBL" id="CAJNOK010028651">
    <property type="protein sequence ID" value="CAF1437430.1"/>
    <property type="molecule type" value="Genomic_DNA"/>
</dbReference>
<protein>
    <recommendedName>
        <fullName evidence="3">ABC1 atypical kinase-like domain-containing protein</fullName>
    </recommendedName>
</protein>
<comment type="similarity">
    <text evidence="1">Belongs to the protein kinase superfamily. ADCK protein kinase family.</text>
</comment>
<dbReference type="Proteomes" id="UP000677228">
    <property type="component" value="Unassembled WGS sequence"/>
</dbReference>
<sequence>MSQLHLLLFELNSSGCVNMMLTYRLANHLLRSKSHYPCTKNLLFIFNSYLRTTATAPTKLPQARWKKYLKRYLIFNACLVAGGVGTYSVLTPRQRRIVRVTFEGIYRGYKTFAIGLAITTDYKWTLFGLNEESIEYESLIKECHRRSARRIASGCIDNGGLYVKMGQGLVTMDHALPKEYCNELKILHDKALRRRRNEVESLLHEEFQCGSKDLFSYISKEPIAAASLAEVYEGQLKTGEKVAIKYIDLQDRFQGEMLTIKLVLKAIGYLFPKFEFEWIIGSIKTNLERELNFICEGENAEQCYRQLKELKFVFVPKIYWHLTSRRVLTMEMIYGCKINDVEGIKQMGLSMKEVRRRKKI</sequence>
<evidence type="ECO:0000313" key="4">
    <source>
        <dbReference type="EMBL" id="CAF1437430.1"/>
    </source>
</evidence>